<dbReference type="InterPro" id="IPR001611">
    <property type="entry name" value="Leu-rich_rpt"/>
</dbReference>
<gene>
    <name evidence="4" type="ORF">AM493_05040</name>
</gene>
<reference evidence="4 5" key="1">
    <citation type="submission" date="2015-08" db="EMBL/GenBank/DDBJ databases">
        <title>Whole genome sequence of Flavobacterium akiainvivens IK-1T, from decaying Wikstroemia oahuensis, an endemic Hawaiian shrub.</title>
        <authorList>
            <person name="Wan X."/>
            <person name="Hou S."/>
            <person name="Saito J."/>
            <person name="Donachie S."/>
        </authorList>
    </citation>
    <scope>NUCLEOTIDE SEQUENCE [LARGE SCALE GENOMIC DNA]</scope>
    <source>
        <strain evidence="4 5">IK-1</strain>
    </source>
</reference>
<keyword evidence="1" id="KW-0433">Leucine-rich repeat</keyword>
<comment type="caution">
    <text evidence="4">The sequence shown here is derived from an EMBL/GenBank/DDBJ whole genome shotgun (WGS) entry which is preliminary data.</text>
</comment>
<sequence length="143" mass="16356">MTVRFILPLLLFFAVSNAQCIKCEALSEALKAPEQVKSLAVNGNLSGEEFDEFPKDVFKLRNIEELYITDYGFYEIPRQIGNLKKIKSLSLAGNSLEVLPDEIFTLTNLTELILSDNLFSDEYIEYIKQTVKEKLPKTRLMID</sequence>
<accession>A0A0M8MBU3</accession>
<dbReference type="RefSeq" id="WP_054406660.1">
    <property type="nucleotide sequence ID" value="NZ_FOYA01000003.1"/>
</dbReference>
<dbReference type="SUPFAM" id="SSF52047">
    <property type="entry name" value="RNI-like"/>
    <property type="match status" value="1"/>
</dbReference>
<protein>
    <recommendedName>
        <fullName evidence="6">Leucine-rich repeat domain-containing protein</fullName>
    </recommendedName>
</protein>
<dbReference type="Gene3D" id="3.80.10.10">
    <property type="entry name" value="Ribonuclease Inhibitor"/>
    <property type="match status" value="1"/>
</dbReference>
<feature type="signal peptide" evidence="3">
    <location>
        <begin position="1"/>
        <end position="18"/>
    </location>
</feature>
<dbReference type="OrthoDB" id="8532199at2"/>
<dbReference type="Pfam" id="PF13855">
    <property type="entry name" value="LRR_8"/>
    <property type="match status" value="1"/>
</dbReference>
<keyword evidence="2" id="KW-0677">Repeat</keyword>
<evidence type="ECO:0000256" key="2">
    <source>
        <dbReference type="ARBA" id="ARBA00022737"/>
    </source>
</evidence>
<evidence type="ECO:0000256" key="1">
    <source>
        <dbReference type="ARBA" id="ARBA00022614"/>
    </source>
</evidence>
<dbReference type="InterPro" id="IPR050216">
    <property type="entry name" value="LRR_domain-containing"/>
</dbReference>
<proteinExistence type="predicted"/>
<keyword evidence="3" id="KW-0732">Signal</keyword>
<keyword evidence="5" id="KW-1185">Reference proteome</keyword>
<dbReference type="PANTHER" id="PTHR48051:SF61">
    <property type="entry name" value="LEUCINE-RICH REPEAT PROTEIN LRRA-LIKE"/>
    <property type="match status" value="1"/>
</dbReference>
<dbReference type="PATRIC" id="fig|1202724.3.peg.1042"/>
<name>A0A0M8MBU3_9FLAO</name>
<organism evidence="4 5">
    <name type="scientific">Flavobacterium akiainvivens</name>
    <dbReference type="NCBI Taxonomy" id="1202724"/>
    <lineage>
        <taxon>Bacteria</taxon>
        <taxon>Pseudomonadati</taxon>
        <taxon>Bacteroidota</taxon>
        <taxon>Flavobacteriia</taxon>
        <taxon>Flavobacteriales</taxon>
        <taxon>Flavobacteriaceae</taxon>
        <taxon>Flavobacterium</taxon>
    </lineage>
</organism>
<feature type="chain" id="PRO_5005818213" description="Leucine-rich repeat domain-containing protein" evidence="3">
    <location>
        <begin position="19"/>
        <end position="143"/>
    </location>
</feature>
<evidence type="ECO:0000313" key="4">
    <source>
        <dbReference type="EMBL" id="KOS05464.1"/>
    </source>
</evidence>
<dbReference type="Proteomes" id="UP000037755">
    <property type="component" value="Unassembled WGS sequence"/>
</dbReference>
<evidence type="ECO:0008006" key="6">
    <source>
        <dbReference type="Google" id="ProtNLM"/>
    </source>
</evidence>
<dbReference type="InterPro" id="IPR032675">
    <property type="entry name" value="LRR_dom_sf"/>
</dbReference>
<dbReference type="EMBL" id="LIYD01000005">
    <property type="protein sequence ID" value="KOS05464.1"/>
    <property type="molecule type" value="Genomic_DNA"/>
</dbReference>
<evidence type="ECO:0000256" key="3">
    <source>
        <dbReference type="SAM" id="SignalP"/>
    </source>
</evidence>
<dbReference type="PANTHER" id="PTHR48051">
    <property type="match status" value="1"/>
</dbReference>
<evidence type="ECO:0000313" key="5">
    <source>
        <dbReference type="Proteomes" id="UP000037755"/>
    </source>
</evidence>
<dbReference type="STRING" id="1202724.AM493_05040"/>
<dbReference type="AlphaFoldDB" id="A0A0M8MBU3"/>
<dbReference type="GO" id="GO:0005737">
    <property type="term" value="C:cytoplasm"/>
    <property type="evidence" value="ECO:0007669"/>
    <property type="project" value="TreeGrafter"/>
</dbReference>